<protein>
    <submittedName>
        <fullName evidence="2">Uncharacterized protein</fullName>
    </submittedName>
</protein>
<feature type="compositionally biased region" description="Low complexity" evidence="1">
    <location>
        <begin position="40"/>
        <end position="53"/>
    </location>
</feature>
<accession>A0A7X1I6S9</accession>
<organism evidence="2 3">
    <name type="scientific">Streptomyces mexicanus</name>
    <dbReference type="NCBI Taxonomy" id="178566"/>
    <lineage>
        <taxon>Bacteria</taxon>
        <taxon>Bacillati</taxon>
        <taxon>Actinomycetota</taxon>
        <taxon>Actinomycetes</taxon>
        <taxon>Kitasatosporales</taxon>
        <taxon>Streptomycetaceae</taxon>
        <taxon>Streptomyces</taxon>
    </lineage>
</organism>
<sequence length="62" mass="6249">MKRGIDPLGPTMTALLAAGQLAAWTLLGVTVHNSLAVTETTTAAAPDTPLDQTDPPPAPSIA</sequence>
<keyword evidence="3" id="KW-1185">Reference proteome</keyword>
<feature type="region of interest" description="Disordered" evidence="1">
    <location>
        <begin position="40"/>
        <end position="62"/>
    </location>
</feature>
<dbReference type="EMBL" id="JACMHY010000022">
    <property type="protein sequence ID" value="MBC2869791.1"/>
    <property type="molecule type" value="Genomic_DNA"/>
</dbReference>
<dbReference type="AlphaFoldDB" id="A0A7X1I6S9"/>
<evidence type="ECO:0000313" key="3">
    <source>
        <dbReference type="Proteomes" id="UP000517694"/>
    </source>
</evidence>
<gene>
    <name evidence="2" type="ORF">H1R13_34020</name>
</gene>
<evidence type="ECO:0000256" key="1">
    <source>
        <dbReference type="SAM" id="MobiDB-lite"/>
    </source>
</evidence>
<dbReference type="Proteomes" id="UP000517694">
    <property type="component" value="Unassembled WGS sequence"/>
</dbReference>
<proteinExistence type="predicted"/>
<evidence type="ECO:0000313" key="2">
    <source>
        <dbReference type="EMBL" id="MBC2869791.1"/>
    </source>
</evidence>
<comment type="caution">
    <text evidence="2">The sequence shown here is derived from an EMBL/GenBank/DDBJ whole genome shotgun (WGS) entry which is preliminary data.</text>
</comment>
<name>A0A7X1I6S9_9ACTN</name>
<reference evidence="2 3" key="1">
    <citation type="submission" date="2020-08" db="EMBL/GenBank/DDBJ databases">
        <title>Whole-Genome Sequence of French Clinical Streptomyces mexicanus Strain Q0842.</title>
        <authorList>
            <person name="Boxberger M."/>
            <person name="La Scola B."/>
        </authorList>
    </citation>
    <scope>NUCLEOTIDE SEQUENCE [LARGE SCALE GENOMIC DNA]</scope>
    <source>
        <strain evidence="2 3">Marseille-Q0842</strain>
    </source>
</reference>
<dbReference type="RefSeq" id="WP_159665734.1">
    <property type="nucleotide sequence ID" value="NZ_JACMHY010000022.1"/>
</dbReference>